<dbReference type="RefSeq" id="WP_163043111.1">
    <property type="nucleotide sequence ID" value="NZ_JAAAMJ010000003.1"/>
</dbReference>
<dbReference type="InterPro" id="IPR009874">
    <property type="entry name" value="DUF1428"/>
</dbReference>
<evidence type="ECO:0000313" key="2">
    <source>
        <dbReference type="Proteomes" id="UP000476332"/>
    </source>
</evidence>
<dbReference type="SUPFAM" id="SSF54909">
    <property type="entry name" value="Dimeric alpha+beta barrel"/>
    <property type="match status" value="1"/>
</dbReference>
<dbReference type="AlphaFoldDB" id="A0A6L9MER3"/>
<proteinExistence type="predicted"/>
<comment type="caution">
    <text evidence="1">The sequence shown here is derived from an EMBL/GenBank/DDBJ whole genome shotgun (WGS) entry which is preliminary data.</text>
</comment>
<accession>A0A6L9MER3</accession>
<dbReference type="Gene3D" id="3.30.70.100">
    <property type="match status" value="1"/>
</dbReference>
<organism evidence="1 2">
    <name type="scientific">Aurantimonas aggregata</name>
    <dbReference type="NCBI Taxonomy" id="2047720"/>
    <lineage>
        <taxon>Bacteria</taxon>
        <taxon>Pseudomonadati</taxon>
        <taxon>Pseudomonadota</taxon>
        <taxon>Alphaproteobacteria</taxon>
        <taxon>Hyphomicrobiales</taxon>
        <taxon>Aurantimonadaceae</taxon>
        <taxon>Aurantimonas</taxon>
    </lineage>
</organism>
<dbReference type="EMBL" id="JAAAMJ010000003">
    <property type="protein sequence ID" value="NDV86364.1"/>
    <property type="molecule type" value="Genomic_DNA"/>
</dbReference>
<protein>
    <submittedName>
        <fullName evidence="1">DUF1428 family protein</fullName>
    </submittedName>
</protein>
<gene>
    <name evidence="1" type="ORF">GTW51_06585</name>
</gene>
<name>A0A6L9MER3_9HYPH</name>
<evidence type="ECO:0000313" key="1">
    <source>
        <dbReference type="EMBL" id="NDV86364.1"/>
    </source>
</evidence>
<sequence>MDYIDGFVVPVPAENREAYRALAAKVAPLFMKHGAKRLVECWGDDVPDGKVTDFRGAVKAKEGEVVVFSWIAWPDKATRDAGMAAFREDPEIKMEGEMPFDGQRMIFGGFETIVDEAG</sequence>
<reference evidence="1 2" key="1">
    <citation type="submission" date="2020-01" db="EMBL/GenBank/DDBJ databases">
        <title>Genomes of bacteria type strains.</title>
        <authorList>
            <person name="Chen J."/>
            <person name="Zhu S."/>
            <person name="Chen J."/>
        </authorList>
    </citation>
    <scope>NUCLEOTIDE SEQUENCE [LARGE SCALE GENOMIC DNA]</scope>
    <source>
        <strain evidence="1 2">KCTC 52919</strain>
    </source>
</reference>
<dbReference type="Proteomes" id="UP000476332">
    <property type="component" value="Unassembled WGS sequence"/>
</dbReference>
<keyword evidence="2" id="KW-1185">Reference proteome</keyword>
<dbReference type="InterPro" id="IPR011008">
    <property type="entry name" value="Dimeric_a/b-barrel"/>
</dbReference>
<dbReference type="PIRSF" id="PIRSF007028">
    <property type="entry name" value="UCP007028"/>
    <property type="match status" value="1"/>
</dbReference>
<dbReference type="Pfam" id="PF07237">
    <property type="entry name" value="DUF1428"/>
    <property type="match status" value="1"/>
</dbReference>